<evidence type="ECO:0000259" key="2">
    <source>
        <dbReference type="PROSITE" id="PS50902"/>
    </source>
</evidence>
<dbReference type="PANTHER" id="PTHR43717">
    <property type="entry name" value="ANAEROBIC NITRIC OXIDE REDUCTASE FLAVORUBREDOXIN"/>
    <property type="match status" value="1"/>
</dbReference>
<dbReference type="CDD" id="cd07709">
    <property type="entry name" value="flavodiiron_proteins_MBL-fold"/>
    <property type="match status" value="1"/>
</dbReference>
<reference evidence="3 4" key="1">
    <citation type="submission" date="2023-03" db="EMBL/GenBank/DDBJ databases">
        <title>Novel Species.</title>
        <authorList>
            <person name="Ma S."/>
        </authorList>
    </citation>
    <scope>NUCLEOTIDE SEQUENCE [LARGE SCALE GENOMIC DNA]</scope>
    <source>
        <strain evidence="3 4">LIND6LT2</strain>
    </source>
</reference>
<dbReference type="PANTHER" id="PTHR43717:SF1">
    <property type="entry name" value="ANAEROBIC NITRIC OXIDE REDUCTASE FLAVORUBREDOXIN"/>
    <property type="match status" value="1"/>
</dbReference>
<evidence type="ECO:0000256" key="1">
    <source>
        <dbReference type="ARBA" id="ARBA00007121"/>
    </source>
</evidence>
<dbReference type="InterPro" id="IPR001279">
    <property type="entry name" value="Metallo-B-lactamas"/>
</dbReference>
<dbReference type="PROSITE" id="PS50902">
    <property type="entry name" value="FLAVODOXIN_LIKE"/>
    <property type="match status" value="1"/>
</dbReference>
<dbReference type="Gene3D" id="3.60.15.10">
    <property type="entry name" value="Ribonuclease Z/Hydroxyacylglutathione hydrolase-like"/>
    <property type="match status" value="1"/>
</dbReference>
<dbReference type="PROSITE" id="PS00201">
    <property type="entry name" value="FLAVODOXIN"/>
    <property type="match status" value="1"/>
</dbReference>
<dbReference type="SUPFAM" id="SSF52218">
    <property type="entry name" value="Flavoproteins"/>
    <property type="match status" value="1"/>
</dbReference>
<feature type="domain" description="Flavodoxin-like" evidence="2">
    <location>
        <begin position="251"/>
        <end position="401"/>
    </location>
</feature>
<dbReference type="Pfam" id="PF00258">
    <property type="entry name" value="Flavodoxin_1"/>
    <property type="match status" value="1"/>
</dbReference>
<dbReference type="InterPro" id="IPR036866">
    <property type="entry name" value="RibonucZ/Hydroxyglut_hydro"/>
</dbReference>
<dbReference type="InterPro" id="IPR016440">
    <property type="entry name" value="Rubredoxin-O_OxRdtase"/>
</dbReference>
<evidence type="ECO:0000313" key="4">
    <source>
        <dbReference type="Proteomes" id="UP001486565"/>
    </source>
</evidence>
<gene>
    <name evidence="3" type="ORF">QBE51_05420</name>
</gene>
<protein>
    <submittedName>
        <fullName evidence="3">FprA family A-type flavoprotein</fullName>
    </submittedName>
</protein>
<organism evidence="3 4">
    <name type="scientific">Defluviitalea saccharophila</name>
    <dbReference type="NCBI Taxonomy" id="879970"/>
    <lineage>
        <taxon>Bacteria</taxon>
        <taxon>Bacillati</taxon>
        <taxon>Bacillota</taxon>
        <taxon>Clostridia</taxon>
        <taxon>Lachnospirales</taxon>
        <taxon>Defluviitaleaceae</taxon>
        <taxon>Defluviitalea</taxon>
    </lineage>
</organism>
<evidence type="ECO:0000313" key="3">
    <source>
        <dbReference type="EMBL" id="WZL70962.1"/>
    </source>
</evidence>
<dbReference type="Proteomes" id="UP001486565">
    <property type="component" value="Chromosome"/>
</dbReference>
<dbReference type="SMART" id="SM00849">
    <property type="entry name" value="Lactamase_B"/>
    <property type="match status" value="1"/>
</dbReference>
<dbReference type="InterPro" id="IPR045761">
    <property type="entry name" value="ODP_dom"/>
</dbReference>
<dbReference type="InterPro" id="IPR001226">
    <property type="entry name" value="Flavodoxin_CS"/>
</dbReference>
<dbReference type="EMBL" id="CP121687">
    <property type="protein sequence ID" value="WZL70962.1"/>
    <property type="molecule type" value="Genomic_DNA"/>
</dbReference>
<dbReference type="PIRSF" id="PIRSF005243">
    <property type="entry name" value="ROO"/>
    <property type="match status" value="1"/>
</dbReference>
<name>A0ABZ2Y6I0_9FIRM</name>
<sequence length="408" mass="45754">MMNKITDNVFWVGKNDDRKVPFHRLILERGTTYNSYLLTTEKPTVIDTVDIAFAKEYVDRLSEHIDLNTIEYIVINHVEPDHAGALPALAARAKNAKIVATQIGSELLKDMFKLHNREFVIVHDGDKLDIGGKTLQFFETPYLHTEETMVTYSIEDKALFPCDIFSTHIANTELFNDLAQGEYIEDFKVYYQLIMAPHRPYVRDMLKKISNLEIEIIAPSHGYILRENVNDFIRMYDEMSSLGDSASSKKVTIVFSTMTGNTSKIAGKLAEGLKEVGIEPYVFNLKNSNLDEVLDRIKISDGVLIGSSTKYGDMVGNVEELLQALKDVDASGKFAAAFGSFGWSGEGITHIENYLNDSGFTVVTQKYLILNRGIDSPAFPLRIKFSNEAGLNIAQEAGKIFGEQVLTH</sequence>
<dbReference type="Gene3D" id="3.40.50.360">
    <property type="match status" value="1"/>
</dbReference>
<dbReference type="InterPro" id="IPR029039">
    <property type="entry name" value="Flavoprotein-like_sf"/>
</dbReference>
<dbReference type="RefSeq" id="WP_341877923.1">
    <property type="nucleotide sequence ID" value="NZ_CP121687.1"/>
</dbReference>
<accession>A0ABZ2Y6I0</accession>
<dbReference type="InterPro" id="IPR008254">
    <property type="entry name" value="Flavodoxin/NO_synth"/>
</dbReference>
<dbReference type="Pfam" id="PF19583">
    <property type="entry name" value="ODP"/>
    <property type="match status" value="1"/>
</dbReference>
<keyword evidence="4" id="KW-1185">Reference proteome</keyword>
<dbReference type="SUPFAM" id="SSF56281">
    <property type="entry name" value="Metallo-hydrolase/oxidoreductase"/>
    <property type="match status" value="1"/>
</dbReference>
<comment type="similarity">
    <text evidence="1">In the N-terminal section; belongs to the zinc metallo-hydrolase group 3 family.</text>
</comment>
<proteinExistence type="inferred from homology"/>